<dbReference type="PANTHER" id="PTHR43335:SF11">
    <property type="entry name" value="ABC TRANSPORTER RELATED"/>
    <property type="match status" value="1"/>
</dbReference>
<dbReference type="PROSITE" id="PS50893">
    <property type="entry name" value="ABC_TRANSPORTER_2"/>
    <property type="match status" value="1"/>
</dbReference>
<evidence type="ECO:0000313" key="7">
    <source>
        <dbReference type="Proteomes" id="UP000030661"/>
    </source>
</evidence>
<dbReference type="SUPFAM" id="SSF52540">
    <property type="entry name" value="P-loop containing nucleoside triphosphate hydrolases"/>
    <property type="match status" value="1"/>
</dbReference>
<dbReference type="InterPro" id="IPR003593">
    <property type="entry name" value="AAA+_ATPase"/>
</dbReference>
<dbReference type="HOGENOM" id="CLU_000604_1_2_0"/>
<sequence length="250" mass="28087">MERATVIETQELTKHYHGQIAVDHLSFNVKEGEIFGFLGPNGAGKTTTLLMLLGLTEPSSGSARVAGVDPTRNPVQVKRMIGYLQENMGFYRDLNARQMLRYIAELNGIERETAEQRIEMALEQVGLQQEAKKPTGEFSRGMRQRLGLAEILLKEPKVAFLDEPTLGLDPDATNRMMTLIQQLSQENKMTVLLSSHLLYQAQKICHRVGIMLNGRMVASGTINELAQDKLGVGPEQYTLEEIYMKYFQEA</sequence>
<dbReference type="AlphaFoldDB" id="A0A081C799"/>
<dbReference type="Proteomes" id="UP000030661">
    <property type="component" value="Unassembled WGS sequence"/>
</dbReference>
<dbReference type="SMART" id="SM00382">
    <property type="entry name" value="AAA"/>
    <property type="match status" value="1"/>
</dbReference>
<accession>A0A081C799</accession>
<evidence type="ECO:0000256" key="4">
    <source>
        <dbReference type="ARBA" id="ARBA00022840"/>
    </source>
</evidence>
<name>A0A081C799_VECG1</name>
<protein>
    <submittedName>
        <fullName evidence="6">Bacitracin transport ATP-binding protein BcrA</fullName>
    </submittedName>
</protein>
<keyword evidence="4 6" id="KW-0067">ATP-binding</keyword>
<keyword evidence="3" id="KW-0547">Nucleotide-binding</keyword>
<dbReference type="InterPro" id="IPR027417">
    <property type="entry name" value="P-loop_NTPase"/>
</dbReference>
<dbReference type="GO" id="GO:0005524">
    <property type="term" value="F:ATP binding"/>
    <property type="evidence" value="ECO:0007669"/>
    <property type="project" value="UniProtKB-KW"/>
</dbReference>
<dbReference type="eggNOG" id="COG1131">
    <property type="taxonomic scope" value="Bacteria"/>
</dbReference>
<evidence type="ECO:0000256" key="3">
    <source>
        <dbReference type="ARBA" id="ARBA00022741"/>
    </source>
</evidence>
<organism evidence="6">
    <name type="scientific">Vecturithrix granuli</name>
    <dbReference type="NCBI Taxonomy" id="1499967"/>
    <lineage>
        <taxon>Bacteria</taxon>
        <taxon>Candidatus Moduliflexota</taxon>
        <taxon>Candidatus Vecturitrichia</taxon>
        <taxon>Candidatus Vecturitrichales</taxon>
        <taxon>Candidatus Vecturitrichaceae</taxon>
        <taxon>Candidatus Vecturithrix</taxon>
    </lineage>
</organism>
<dbReference type="EMBL" id="DF820473">
    <property type="protein sequence ID" value="GAK60454.1"/>
    <property type="molecule type" value="Genomic_DNA"/>
</dbReference>
<gene>
    <name evidence="6" type="ORF">U27_00351</name>
</gene>
<proteinExistence type="inferred from homology"/>
<feature type="domain" description="ABC transporter" evidence="5">
    <location>
        <begin position="7"/>
        <end position="238"/>
    </location>
</feature>
<keyword evidence="2" id="KW-0813">Transport</keyword>
<comment type="similarity">
    <text evidence="1">Belongs to the ABC transporter superfamily.</text>
</comment>
<keyword evidence="7" id="KW-1185">Reference proteome</keyword>
<dbReference type="PANTHER" id="PTHR43335">
    <property type="entry name" value="ABC TRANSPORTER, ATP-BINDING PROTEIN"/>
    <property type="match status" value="1"/>
</dbReference>
<dbReference type="STRING" id="1499967.U27_00351"/>
<reference evidence="6" key="1">
    <citation type="journal article" date="2015" name="PeerJ">
        <title>First genomic representation of candidate bacterial phylum KSB3 points to enhanced environmental sensing as a trigger of wastewater bulking.</title>
        <authorList>
            <person name="Sekiguchi Y."/>
            <person name="Ohashi A."/>
            <person name="Parks D.H."/>
            <person name="Yamauchi T."/>
            <person name="Tyson G.W."/>
            <person name="Hugenholtz P."/>
        </authorList>
    </citation>
    <scope>NUCLEOTIDE SEQUENCE [LARGE SCALE GENOMIC DNA]</scope>
</reference>
<evidence type="ECO:0000313" key="6">
    <source>
        <dbReference type="EMBL" id="GAK60454.1"/>
    </source>
</evidence>
<dbReference type="Pfam" id="PF00005">
    <property type="entry name" value="ABC_tran"/>
    <property type="match status" value="1"/>
</dbReference>
<evidence type="ECO:0000256" key="1">
    <source>
        <dbReference type="ARBA" id="ARBA00005417"/>
    </source>
</evidence>
<dbReference type="GO" id="GO:0016887">
    <property type="term" value="F:ATP hydrolysis activity"/>
    <property type="evidence" value="ECO:0007669"/>
    <property type="project" value="InterPro"/>
</dbReference>
<dbReference type="Gene3D" id="3.40.50.300">
    <property type="entry name" value="P-loop containing nucleotide triphosphate hydrolases"/>
    <property type="match status" value="1"/>
</dbReference>
<dbReference type="InterPro" id="IPR003439">
    <property type="entry name" value="ABC_transporter-like_ATP-bd"/>
</dbReference>
<evidence type="ECO:0000256" key="2">
    <source>
        <dbReference type="ARBA" id="ARBA00022448"/>
    </source>
</evidence>
<evidence type="ECO:0000259" key="5">
    <source>
        <dbReference type="PROSITE" id="PS50893"/>
    </source>
</evidence>